<organism evidence="3 4">
    <name type="scientific">Longibacter salinarum</name>
    <dbReference type="NCBI Taxonomy" id="1850348"/>
    <lineage>
        <taxon>Bacteria</taxon>
        <taxon>Pseudomonadati</taxon>
        <taxon>Rhodothermota</taxon>
        <taxon>Rhodothermia</taxon>
        <taxon>Rhodothermales</taxon>
        <taxon>Salisaetaceae</taxon>
        <taxon>Longibacter</taxon>
    </lineage>
</organism>
<dbReference type="RefSeq" id="WP_098074950.1">
    <property type="nucleotide sequence ID" value="NZ_PDEQ01000003.1"/>
</dbReference>
<dbReference type="GO" id="GO:0006629">
    <property type="term" value="P:lipid metabolic process"/>
    <property type="evidence" value="ECO:0007669"/>
    <property type="project" value="InterPro"/>
</dbReference>
<gene>
    <name evidence="3" type="ORF">CRI94_06880</name>
</gene>
<evidence type="ECO:0000313" key="4">
    <source>
        <dbReference type="Proteomes" id="UP000220102"/>
    </source>
</evidence>
<dbReference type="SUPFAM" id="SSF51695">
    <property type="entry name" value="PLC-like phosphodiesterases"/>
    <property type="match status" value="1"/>
</dbReference>
<keyword evidence="4" id="KW-1185">Reference proteome</keyword>
<evidence type="ECO:0000256" key="1">
    <source>
        <dbReference type="SAM" id="MobiDB-lite"/>
    </source>
</evidence>
<dbReference type="OrthoDB" id="384721at2"/>
<comment type="caution">
    <text evidence="3">The sequence shown here is derived from an EMBL/GenBank/DDBJ whole genome shotgun (WGS) entry which is preliminary data.</text>
</comment>
<dbReference type="InterPro" id="IPR030395">
    <property type="entry name" value="GP_PDE_dom"/>
</dbReference>
<evidence type="ECO:0000313" key="3">
    <source>
        <dbReference type="EMBL" id="PEN13787.1"/>
    </source>
</evidence>
<dbReference type="Pfam" id="PF03009">
    <property type="entry name" value="GDPD"/>
    <property type="match status" value="1"/>
</dbReference>
<accession>A0A2A8CYY6</accession>
<protein>
    <submittedName>
        <fullName evidence="3">Glycerophosphodiester phosphodiesterase</fullName>
    </submittedName>
</protein>
<reference evidence="3 4" key="1">
    <citation type="submission" date="2017-10" db="EMBL/GenBank/DDBJ databases">
        <title>Draft genome of Longibacter Salinarum.</title>
        <authorList>
            <person name="Goh K.M."/>
            <person name="Shamsir M.S."/>
            <person name="Lim S.W."/>
        </authorList>
    </citation>
    <scope>NUCLEOTIDE SEQUENCE [LARGE SCALE GENOMIC DNA]</scope>
    <source>
        <strain evidence="3 4">KCTC 52045</strain>
    </source>
</reference>
<dbReference type="PANTHER" id="PTHR46211">
    <property type="entry name" value="GLYCEROPHOSPHORYL DIESTER PHOSPHODIESTERASE"/>
    <property type="match status" value="1"/>
</dbReference>
<evidence type="ECO:0000259" key="2">
    <source>
        <dbReference type="PROSITE" id="PS51704"/>
    </source>
</evidence>
<feature type="compositionally biased region" description="Polar residues" evidence="1">
    <location>
        <begin position="1"/>
        <end position="11"/>
    </location>
</feature>
<dbReference type="EMBL" id="PDEQ01000003">
    <property type="protein sequence ID" value="PEN13787.1"/>
    <property type="molecule type" value="Genomic_DNA"/>
</dbReference>
<feature type="region of interest" description="Disordered" evidence="1">
    <location>
        <begin position="1"/>
        <end position="22"/>
    </location>
</feature>
<name>A0A2A8CYY6_9BACT</name>
<dbReference type="Proteomes" id="UP000220102">
    <property type="component" value="Unassembled WGS sequence"/>
</dbReference>
<dbReference type="GO" id="GO:0008081">
    <property type="term" value="F:phosphoric diester hydrolase activity"/>
    <property type="evidence" value="ECO:0007669"/>
    <property type="project" value="InterPro"/>
</dbReference>
<dbReference type="Gene3D" id="3.20.20.190">
    <property type="entry name" value="Phosphatidylinositol (PI) phosphodiesterase"/>
    <property type="match status" value="1"/>
</dbReference>
<proteinExistence type="predicted"/>
<feature type="domain" description="GP-PDE" evidence="2">
    <location>
        <begin position="32"/>
        <end position="303"/>
    </location>
</feature>
<dbReference type="PROSITE" id="PS51704">
    <property type="entry name" value="GP_PDE"/>
    <property type="match status" value="1"/>
</dbReference>
<sequence length="308" mass="33719">MLSPTQRSPLYTPQDHGASRAADTSALVPDGLDLQGHRGARGLAPENTIPAFKKALDLGVTTLELDVVISGDGQVVVSHEPWMSNVICTQPIGTPVQEGTEREHNIYEMTYDEVKSYDCGTRMHPRFPEQVRQPAQKPLLGDVIEMAEAYAANHSRGPVFYNIETKIRPKWEGTFTPGPEEFTDAVLSVIDENGVSRRATLQSFDPRTLIVAHARQYPGRLALLVAASADNGVSGNLEMLPFTPDIYSPDHELVTDALLTEAHGRGMEVIPWTVNDPSRMTALVELGVDGLITDYPDRAVAVLPSWAR</sequence>
<dbReference type="PANTHER" id="PTHR46211:SF14">
    <property type="entry name" value="GLYCEROPHOSPHODIESTER PHOSPHODIESTERASE"/>
    <property type="match status" value="1"/>
</dbReference>
<dbReference type="AlphaFoldDB" id="A0A2A8CYY6"/>
<dbReference type="InterPro" id="IPR017946">
    <property type="entry name" value="PLC-like_Pdiesterase_TIM-brl"/>
</dbReference>